<evidence type="ECO:0000313" key="11">
    <source>
        <dbReference type="Proteomes" id="UP000244240"/>
    </source>
</evidence>
<dbReference type="UniPathway" id="UPA00078">
    <property type="reaction ID" value="UER00161"/>
</dbReference>
<feature type="binding site" evidence="9">
    <location>
        <position position="18"/>
    </location>
    <ligand>
        <name>Mg(2+)</name>
        <dbReference type="ChEBI" id="CHEBI:18420"/>
    </ligand>
</feature>
<dbReference type="CDD" id="cd03109">
    <property type="entry name" value="DTBS"/>
    <property type="match status" value="1"/>
</dbReference>
<sequence length="244" mass="25872">MSGSGLMVTATDTEVGKTWVTAGLSLALQSRGVKTGVFKPVQSGHLREHPKGDGMRLKSWTGVDDPIESIVPYSYSLPVAPGLAAELEGTAIDREVILRSLDSLARKYDGVLVEGAGGWMTPLGESWTIADLAREIGWPVLIVARPDLGTVNHTALTVRAIRSTGLEVAGVVLNGGYRADDPSVDHNPRLIESFAGVPVLGRLPWLEDPGKERLRQAVLQNLDLEPVQASIRLKKGGSSGVGPG</sequence>
<comment type="pathway">
    <text evidence="9">Cofactor biosynthesis; biotin biosynthesis; biotin from 7,8-diaminononanoate: step 1/2.</text>
</comment>
<feature type="binding site" evidence="9">
    <location>
        <position position="53"/>
    </location>
    <ligand>
        <name>ATP</name>
        <dbReference type="ChEBI" id="CHEBI:30616"/>
    </ligand>
</feature>
<keyword evidence="2 9" id="KW-0436">Ligase</keyword>
<dbReference type="InterPro" id="IPR004472">
    <property type="entry name" value="DTB_synth_BioD"/>
</dbReference>
<evidence type="ECO:0000313" key="10">
    <source>
        <dbReference type="EMBL" id="PTX64393.1"/>
    </source>
</evidence>
<reference evidence="10 11" key="1">
    <citation type="submission" date="2018-04" db="EMBL/GenBank/DDBJ databases">
        <title>Genomic Encyclopedia of Archaeal and Bacterial Type Strains, Phase II (KMG-II): from individual species to whole genera.</title>
        <authorList>
            <person name="Goeker M."/>
        </authorList>
    </citation>
    <scope>NUCLEOTIDE SEQUENCE [LARGE SCALE GENOMIC DNA]</scope>
    <source>
        <strain evidence="10 11">DSM 45787</strain>
    </source>
</reference>
<keyword evidence="5 9" id="KW-0093">Biotin biosynthesis</keyword>
<comment type="cofactor">
    <cofactor evidence="9">
        <name>Mg(2+)</name>
        <dbReference type="ChEBI" id="CHEBI:18420"/>
    </cofactor>
</comment>
<feature type="binding site" evidence="9">
    <location>
        <position position="43"/>
    </location>
    <ligand>
        <name>substrate</name>
    </ligand>
</feature>
<evidence type="ECO:0000256" key="3">
    <source>
        <dbReference type="ARBA" id="ARBA00022723"/>
    </source>
</evidence>
<dbReference type="EC" id="6.3.3.3" evidence="9"/>
<organism evidence="10 11">
    <name type="scientific">Melghirimyces profundicolus</name>
    <dbReference type="NCBI Taxonomy" id="1242148"/>
    <lineage>
        <taxon>Bacteria</taxon>
        <taxon>Bacillati</taxon>
        <taxon>Bacillota</taxon>
        <taxon>Bacilli</taxon>
        <taxon>Bacillales</taxon>
        <taxon>Thermoactinomycetaceae</taxon>
        <taxon>Melghirimyces</taxon>
    </lineage>
</organism>
<evidence type="ECO:0000256" key="6">
    <source>
        <dbReference type="ARBA" id="ARBA00022840"/>
    </source>
</evidence>
<dbReference type="OrthoDB" id="9802097at2"/>
<feature type="active site" evidence="9">
    <location>
        <position position="39"/>
    </location>
</feature>
<dbReference type="PANTHER" id="PTHR43210">
    <property type="entry name" value="DETHIOBIOTIN SYNTHETASE"/>
    <property type="match status" value="1"/>
</dbReference>
<feature type="binding site" evidence="9">
    <location>
        <position position="53"/>
    </location>
    <ligand>
        <name>Mg(2+)</name>
        <dbReference type="ChEBI" id="CHEBI:18420"/>
    </ligand>
</feature>
<protein>
    <recommendedName>
        <fullName evidence="9">ATP-dependent dethiobiotin synthetase BioD</fullName>
        <ecNumber evidence="9">6.3.3.3</ecNumber>
    </recommendedName>
    <alternativeName>
        <fullName evidence="9">DTB synthetase</fullName>
        <shortName evidence="9">DTBS</shortName>
    </alternativeName>
    <alternativeName>
        <fullName evidence="9">Dethiobiotin synthase</fullName>
    </alternativeName>
</protein>
<comment type="subunit">
    <text evidence="9">Homodimer.</text>
</comment>
<comment type="subcellular location">
    <subcellularLocation>
        <location evidence="9">Cytoplasm</location>
    </subcellularLocation>
</comment>
<keyword evidence="4 9" id="KW-0547">Nucleotide-binding</keyword>
<feature type="binding site" evidence="9">
    <location>
        <begin position="114"/>
        <end position="117"/>
    </location>
    <ligand>
        <name>ATP</name>
        <dbReference type="ChEBI" id="CHEBI:30616"/>
    </ligand>
</feature>
<dbReference type="PIRSF" id="PIRSF006755">
    <property type="entry name" value="DTB_synth"/>
    <property type="match status" value="1"/>
</dbReference>
<dbReference type="GO" id="GO:0009102">
    <property type="term" value="P:biotin biosynthetic process"/>
    <property type="evidence" value="ECO:0007669"/>
    <property type="project" value="UniProtKB-UniRule"/>
</dbReference>
<evidence type="ECO:0000256" key="2">
    <source>
        <dbReference type="ARBA" id="ARBA00022598"/>
    </source>
</evidence>
<keyword evidence="1 9" id="KW-0963">Cytoplasm</keyword>
<keyword evidence="7 9" id="KW-0460">Magnesium</keyword>
<proteinExistence type="inferred from homology"/>
<comment type="similarity">
    <text evidence="9">Belongs to the dethiobiotin synthetase family.</text>
</comment>
<dbReference type="GO" id="GO:0005524">
    <property type="term" value="F:ATP binding"/>
    <property type="evidence" value="ECO:0007669"/>
    <property type="project" value="UniProtKB-UniRule"/>
</dbReference>
<comment type="caution">
    <text evidence="9">Lacks conserved residue(s) required for the propagation of feature annotation.</text>
</comment>
<dbReference type="HAMAP" id="MF_00336">
    <property type="entry name" value="BioD"/>
    <property type="match status" value="1"/>
</dbReference>
<keyword evidence="6 9" id="KW-0067">ATP-binding</keyword>
<dbReference type="InterPro" id="IPR027417">
    <property type="entry name" value="P-loop_NTPase"/>
</dbReference>
<evidence type="ECO:0000256" key="7">
    <source>
        <dbReference type="ARBA" id="ARBA00022842"/>
    </source>
</evidence>
<feature type="binding site" evidence="9">
    <location>
        <position position="114"/>
    </location>
    <ligand>
        <name>Mg(2+)</name>
        <dbReference type="ChEBI" id="CHEBI:18420"/>
    </ligand>
</feature>
<keyword evidence="3 9" id="KW-0479">Metal-binding</keyword>
<dbReference type="AlphaFoldDB" id="A0A2T6C7X9"/>
<dbReference type="Proteomes" id="UP000244240">
    <property type="component" value="Unassembled WGS sequence"/>
</dbReference>
<dbReference type="NCBIfam" id="TIGR00347">
    <property type="entry name" value="bioD"/>
    <property type="match status" value="1"/>
</dbReference>
<dbReference type="GO" id="GO:0005829">
    <property type="term" value="C:cytosol"/>
    <property type="evidence" value="ECO:0007669"/>
    <property type="project" value="TreeGrafter"/>
</dbReference>
<comment type="catalytic activity">
    <reaction evidence="9">
        <text>(7R,8S)-7,8-diammoniononanoate + CO2 + ATP = (4R,5S)-dethiobiotin + ADP + phosphate + 3 H(+)</text>
        <dbReference type="Rhea" id="RHEA:15805"/>
        <dbReference type="ChEBI" id="CHEBI:15378"/>
        <dbReference type="ChEBI" id="CHEBI:16526"/>
        <dbReference type="ChEBI" id="CHEBI:30616"/>
        <dbReference type="ChEBI" id="CHEBI:43474"/>
        <dbReference type="ChEBI" id="CHEBI:149469"/>
        <dbReference type="ChEBI" id="CHEBI:149473"/>
        <dbReference type="ChEBI" id="CHEBI:456216"/>
        <dbReference type="EC" id="6.3.3.3"/>
    </reaction>
</comment>
<dbReference type="PANTHER" id="PTHR43210:SF2">
    <property type="entry name" value="ATP-DEPENDENT DETHIOBIOTIN SYNTHETASE BIOD 2"/>
    <property type="match status" value="1"/>
</dbReference>
<comment type="caution">
    <text evidence="10">The sequence shown here is derived from an EMBL/GenBank/DDBJ whole genome shotgun (WGS) entry which is preliminary data.</text>
</comment>
<dbReference type="EMBL" id="QBKR01000003">
    <property type="protein sequence ID" value="PTX64393.1"/>
    <property type="molecule type" value="Genomic_DNA"/>
</dbReference>
<dbReference type="Gene3D" id="3.40.50.300">
    <property type="entry name" value="P-loop containing nucleotide triphosphate hydrolases"/>
    <property type="match status" value="1"/>
</dbReference>
<accession>A0A2T6C7X9</accession>
<name>A0A2T6C7X9_9BACL</name>
<dbReference type="RefSeq" id="WP_108021942.1">
    <property type="nucleotide sequence ID" value="NZ_QBKR01000003.1"/>
</dbReference>
<gene>
    <name evidence="9" type="primary">bioD</name>
    <name evidence="10" type="ORF">C8P63_103179</name>
</gene>
<keyword evidence="11" id="KW-1185">Reference proteome</keyword>
<evidence type="ECO:0000256" key="8">
    <source>
        <dbReference type="ARBA" id="ARBA00047386"/>
    </source>
</evidence>
<evidence type="ECO:0000256" key="9">
    <source>
        <dbReference type="HAMAP-Rule" id="MF_00336"/>
    </source>
</evidence>
<comment type="function">
    <text evidence="9">Catalyzes a mechanistically unusual reaction, the ATP-dependent insertion of CO2 between the N7 and N8 nitrogen atoms of 7,8-diaminopelargonic acid (DAPA, also called 7,8-diammoniononanoate) to form a ureido ring.</text>
</comment>
<dbReference type="Pfam" id="PF13500">
    <property type="entry name" value="AAA_26"/>
    <property type="match status" value="1"/>
</dbReference>
<dbReference type="GO" id="GO:0004141">
    <property type="term" value="F:dethiobiotin synthase activity"/>
    <property type="evidence" value="ECO:0007669"/>
    <property type="project" value="UniProtKB-UniRule"/>
</dbReference>
<evidence type="ECO:0000256" key="1">
    <source>
        <dbReference type="ARBA" id="ARBA00022490"/>
    </source>
</evidence>
<feature type="binding site" evidence="9">
    <location>
        <begin position="204"/>
        <end position="206"/>
    </location>
    <ligand>
        <name>ATP</name>
        <dbReference type="ChEBI" id="CHEBI:30616"/>
    </ligand>
</feature>
<evidence type="ECO:0000256" key="5">
    <source>
        <dbReference type="ARBA" id="ARBA00022756"/>
    </source>
</evidence>
<comment type="catalytic activity">
    <reaction evidence="8">
        <text>(7R,8S)-8-amino-7-(carboxyamino)nonanoate + ATP = (4R,5S)-dethiobiotin + ADP + phosphate + H(+)</text>
        <dbReference type="Rhea" id="RHEA:63684"/>
        <dbReference type="ChEBI" id="CHEBI:15378"/>
        <dbReference type="ChEBI" id="CHEBI:30616"/>
        <dbReference type="ChEBI" id="CHEBI:43474"/>
        <dbReference type="ChEBI" id="CHEBI:149470"/>
        <dbReference type="ChEBI" id="CHEBI:149473"/>
        <dbReference type="ChEBI" id="CHEBI:456216"/>
    </reaction>
</comment>
<evidence type="ECO:0000256" key="4">
    <source>
        <dbReference type="ARBA" id="ARBA00022741"/>
    </source>
</evidence>
<dbReference type="GO" id="GO:0000287">
    <property type="term" value="F:magnesium ion binding"/>
    <property type="evidence" value="ECO:0007669"/>
    <property type="project" value="UniProtKB-UniRule"/>
</dbReference>
<dbReference type="SUPFAM" id="SSF52540">
    <property type="entry name" value="P-loop containing nucleoside triphosphate hydrolases"/>
    <property type="match status" value="1"/>
</dbReference>